<sequence>MGIIINVKTGTLQEGWFYNDQPDGYRRRIEGGNSQVSYAETKDGDRCGFGRYLWPSGSQQYAFYVKNNAEGFGIYVHPSGRRYEGMYVGDKRNGWGKVFDMEGVEEGMWRDSKQEGEHILTCAKTGKKFMLSYRGGDEISRREL</sequence>
<keyword evidence="3" id="KW-1185">Reference proteome</keyword>
<reference evidence="2" key="1">
    <citation type="submission" date="2019-06" db="EMBL/GenBank/DDBJ databases">
        <authorList>
            <person name="Zheng W."/>
        </authorList>
    </citation>
    <scope>NUCLEOTIDE SEQUENCE</scope>
    <source>
        <strain evidence="2">QDHG01</strain>
    </source>
</reference>
<dbReference type="SUPFAM" id="SSF82185">
    <property type="entry name" value="Histone H3 K4-specific methyltransferase SET7/9 N-terminal domain"/>
    <property type="match status" value="1"/>
</dbReference>
<dbReference type="EMBL" id="RRYP01009537">
    <property type="protein sequence ID" value="TNV78999.1"/>
    <property type="molecule type" value="Genomic_DNA"/>
</dbReference>
<evidence type="ECO:0000313" key="3">
    <source>
        <dbReference type="Proteomes" id="UP000785679"/>
    </source>
</evidence>
<name>A0A8J8NRI8_HALGN</name>
<organism evidence="2 3">
    <name type="scientific">Halteria grandinella</name>
    <dbReference type="NCBI Taxonomy" id="5974"/>
    <lineage>
        <taxon>Eukaryota</taxon>
        <taxon>Sar</taxon>
        <taxon>Alveolata</taxon>
        <taxon>Ciliophora</taxon>
        <taxon>Intramacronucleata</taxon>
        <taxon>Spirotrichea</taxon>
        <taxon>Stichotrichia</taxon>
        <taxon>Sporadotrichida</taxon>
        <taxon>Halteriidae</taxon>
        <taxon>Halteria</taxon>
    </lineage>
</organism>
<dbReference type="Proteomes" id="UP000785679">
    <property type="component" value="Unassembled WGS sequence"/>
</dbReference>
<accession>A0A8J8NRI8</accession>
<dbReference type="Pfam" id="PF02493">
    <property type="entry name" value="MORN"/>
    <property type="match status" value="3"/>
</dbReference>
<comment type="caution">
    <text evidence="2">The sequence shown here is derived from an EMBL/GenBank/DDBJ whole genome shotgun (WGS) entry which is preliminary data.</text>
</comment>
<dbReference type="AlphaFoldDB" id="A0A8J8NRI8"/>
<dbReference type="Gene3D" id="2.20.110.10">
    <property type="entry name" value="Histone H3 K4-specific methyltransferase SET7/9 N-terminal domain"/>
    <property type="match status" value="1"/>
</dbReference>
<dbReference type="InterPro" id="IPR003409">
    <property type="entry name" value="MORN"/>
</dbReference>
<evidence type="ECO:0000256" key="1">
    <source>
        <dbReference type="ARBA" id="ARBA00022737"/>
    </source>
</evidence>
<protein>
    <submittedName>
        <fullName evidence="2">Uncharacterized protein</fullName>
    </submittedName>
</protein>
<gene>
    <name evidence="2" type="ORF">FGO68_gene664</name>
</gene>
<keyword evidence="1" id="KW-0677">Repeat</keyword>
<proteinExistence type="predicted"/>
<evidence type="ECO:0000313" key="2">
    <source>
        <dbReference type="EMBL" id="TNV78999.1"/>
    </source>
</evidence>